<keyword evidence="6" id="KW-0143">Chaperone</keyword>
<keyword evidence="2" id="KW-1003">Cell membrane</keyword>
<dbReference type="RefSeq" id="WP_345194182.1">
    <property type="nucleotide sequence ID" value="NZ_BAABFL010000081.1"/>
</dbReference>
<sequence length="227" mass="25003">MDSLRTEEEQLAAIKAFWKNYGSAILLGLVVSLGSVYGYRAWQNHQKEQAQTASALYQELLDIVVAGQGQPLTDEQKATFEHLSKTLQTDFESSVYAQFTALFKARNAVVDGDLGTAVNELEWLLLQKLGREIEIVARMRMAQVLLAQGGKAKQTEALELLDQITQPGAFKATYGEVRGDVLLALGRRDEAREAYQSAVDAAGVAGSQRPLAQMKLDDLAERKEISK</sequence>
<evidence type="ECO:0000256" key="6">
    <source>
        <dbReference type="ARBA" id="ARBA00023186"/>
    </source>
</evidence>
<keyword evidence="5 9" id="KW-0472">Membrane</keyword>
<comment type="similarity">
    <text evidence="7">Belongs to the YfgM family.</text>
</comment>
<protein>
    <recommendedName>
        <fullName evidence="8">Ancillary SecYEG translocon subunit</fullName>
    </recommendedName>
</protein>
<dbReference type="PANTHER" id="PTHR38035">
    <property type="entry name" value="UPF0070 PROTEIN YFGM"/>
    <property type="match status" value="1"/>
</dbReference>
<evidence type="ECO:0000259" key="10">
    <source>
        <dbReference type="Pfam" id="PF09976"/>
    </source>
</evidence>
<feature type="domain" description="Ancillary SecYEG translocon subunit/Cell division coordinator CpoB TPR" evidence="10">
    <location>
        <begin position="15"/>
        <end position="220"/>
    </location>
</feature>
<dbReference type="Proteomes" id="UP001500604">
    <property type="component" value="Unassembled WGS sequence"/>
</dbReference>
<accession>A0ABP8UX68</accession>
<evidence type="ECO:0000256" key="9">
    <source>
        <dbReference type="SAM" id="Phobius"/>
    </source>
</evidence>
<evidence type="ECO:0000313" key="12">
    <source>
        <dbReference type="Proteomes" id="UP001500604"/>
    </source>
</evidence>
<reference evidence="12" key="1">
    <citation type="journal article" date="2019" name="Int. J. Syst. Evol. Microbiol.">
        <title>The Global Catalogue of Microorganisms (GCM) 10K type strain sequencing project: providing services to taxonomists for standard genome sequencing and annotation.</title>
        <authorList>
            <consortium name="The Broad Institute Genomics Platform"/>
            <consortium name="The Broad Institute Genome Sequencing Center for Infectious Disease"/>
            <person name="Wu L."/>
            <person name="Ma J."/>
        </authorList>
    </citation>
    <scope>NUCLEOTIDE SEQUENCE [LARGE SCALE GENOMIC DNA]</scope>
    <source>
        <strain evidence="12">JCM 17805</strain>
    </source>
</reference>
<evidence type="ECO:0000256" key="5">
    <source>
        <dbReference type="ARBA" id="ARBA00023136"/>
    </source>
</evidence>
<evidence type="ECO:0000313" key="11">
    <source>
        <dbReference type="EMBL" id="GAA4648523.1"/>
    </source>
</evidence>
<dbReference type="PANTHER" id="PTHR38035:SF1">
    <property type="entry name" value="ANCILLARY SECYEG TRANSLOCON SUBUNIT"/>
    <property type="match status" value="1"/>
</dbReference>
<feature type="transmembrane region" description="Helical" evidence="9">
    <location>
        <begin position="20"/>
        <end position="39"/>
    </location>
</feature>
<keyword evidence="3 9" id="KW-0812">Transmembrane</keyword>
<evidence type="ECO:0000256" key="3">
    <source>
        <dbReference type="ARBA" id="ARBA00022692"/>
    </source>
</evidence>
<evidence type="ECO:0000256" key="8">
    <source>
        <dbReference type="ARBA" id="ARBA00024235"/>
    </source>
</evidence>
<name>A0ABP8UX68_9GAMM</name>
<dbReference type="PIRSF" id="PIRSF006170">
    <property type="entry name" value="YfgM"/>
    <property type="match status" value="1"/>
</dbReference>
<comment type="caution">
    <text evidence="11">The sequence shown here is derived from an EMBL/GenBank/DDBJ whole genome shotgun (WGS) entry which is preliminary data.</text>
</comment>
<evidence type="ECO:0000256" key="4">
    <source>
        <dbReference type="ARBA" id="ARBA00022989"/>
    </source>
</evidence>
<dbReference type="SUPFAM" id="SSF48452">
    <property type="entry name" value="TPR-like"/>
    <property type="match status" value="1"/>
</dbReference>
<keyword evidence="12" id="KW-1185">Reference proteome</keyword>
<evidence type="ECO:0000256" key="2">
    <source>
        <dbReference type="ARBA" id="ARBA00022475"/>
    </source>
</evidence>
<organism evidence="11 12">
    <name type="scientific">Kistimonas scapharcae</name>
    <dbReference type="NCBI Taxonomy" id="1036133"/>
    <lineage>
        <taxon>Bacteria</taxon>
        <taxon>Pseudomonadati</taxon>
        <taxon>Pseudomonadota</taxon>
        <taxon>Gammaproteobacteria</taxon>
        <taxon>Oceanospirillales</taxon>
        <taxon>Endozoicomonadaceae</taxon>
        <taxon>Kistimonas</taxon>
    </lineage>
</organism>
<comment type="subcellular location">
    <subcellularLocation>
        <location evidence="1">Cell membrane</location>
        <topology evidence="1">Single-pass type II membrane protein</topology>
    </subcellularLocation>
</comment>
<dbReference type="Pfam" id="PF09976">
    <property type="entry name" value="TPR_21"/>
    <property type="match status" value="1"/>
</dbReference>
<evidence type="ECO:0000256" key="1">
    <source>
        <dbReference type="ARBA" id="ARBA00004401"/>
    </source>
</evidence>
<dbReference type="InterPro" id="IPR011990">
    <property type="entry name" value="TPR-like_helical_dom_sf"/>
</dbReference>
<keyword evidence="4 9" id="KW-1133">Transmembrane helix</keyword>
<evidence type="ECO:0000256" key="7">
    <source>
        <dbReference type="ARBA" id="ARBA00024197"/>
    </source>
</evidence>
<gene>
    <name evidence="11" type="ORF">GCM10023116_07920</name>
</gene>
<dbReference type="InterPro" id="IPR018704">
    <property type="entry name" value="SecYEG/CpoB_TPR"/>
</dbReference>
<dbReference type="InterPro" id="IPR026039">
    <property type="entry name" value="YfgM"/>
</dbReference>
<dbReference type="EMBL" id="BAABFL010000081">
    <property type="protein sequence ID" value="GAA4648523.1"/>
    <property type="molecule type" value="Genomic_DNA"/>
</dbReference>
<proteinExistence type="inferred from homology"/>